<organism evidence="4 5">
    <name type="scientific">Blastococcus brunescens</name>
    <dbReference type="NCBI Taxonomy" id="1564165"/>
    <lineage>
        <taxon>Bacteria</taxon>
        <taxon>Bacillati</taxon>
        <taxon>Actinomycetota</taxon>
        <taxon>Actinomycetes</taxon>
        <taxon>Geodermatophilales</taxon>
        <taxon>Geodermatophilaceae</taxon>
        <taxon>Blastococcus</taxon>
    </lineage>
</organism>
<evidence type="ECO:0000256" key="2">
    <source>
        <dbReference type="ARBA" id="ARBA00023002"/>
    </source>
</evidence>
<keyword evidence="2" id="KW-0560">Oxidoreductase</keyword>
<protein>
    <submittedName>
        <fullName evidence="4">FAD-binding protein</fullName>
    </submittedName>
</protein>
<dbReference type="Gene3D" id="3.50.50.60">
    <property type="entry name" value="FAD/NAD(P)-binding domain"/>
    <property type="match status" value="1"/>
</dbReference>
<proteinExistence type="predicted"/>
<dbReference type="RefSeq" id="WP_324274963.1">
    <property type="nucleotide sequence ID" value="NZ_CP141261.1"/>
</dbReference>
<accession>A0ABZ1AYH9</accession>
<dbReference type="Pfam" id="PF00890">
    <property type="entry name" value="FAD_binding_2"/>
    <property type="match status" value="1"/>
</dbReference>
<keyword evidence="1" id="KW-0285">Flavoprotein</keyword>
<name>A0ABZ1AYH9_9ACTN</name>
<dbReference type="EMBL" id="CP141261">
    <property type="protein sequence ID" value="WRL63628.1"/>
    <property type="molecule type" value="Genomic_DNA"/>
</dbReference>
<feature type="domain" description="FAD-dependent oxidoreductase 2 FAD-binding" evidence="3">
    <location>
        <begin position="3"/>
        <end position="98"/>
    </location>
</feature>
<keyword evidence="5" id="KW-1185">Reference proteome</keyword>
<dbReference type="InterPro" id="IPR036188">
    <property type="entry name" value="FAD/NAD-bd_sf"/>
</dbReference>
<evidence type="ECO:0000313" key="5">
    <source>
        <dbReference type="Proteomes" id="UP001324287"/>
    </source>
</evidence>
<evidence type="ECO:0000259" key="3">
    <source>
        <dbReference type="Pfam" id="PF00890"/>
    </source>
</evidence>
<dbReference type="InterPro" id="IPR003953">
    <property type="entry name" value="FAD-dep_OxRdtase_2_FAD-bd"/>
</dbReference>
<dbReference type="Proteomes" id="UP001324287">
    <property type="component" value="Chromosome"/>
</dbReference>
<reference evidence="4 5" key="1">
    <citation type="submission" date="2023-12" db="EMBL/GenBank/DDBJ databases">
        <title>Blastococcus brunescens sp. nov., an actonobacterium isolated from sandstone collected in sahara desert.</title>
        <authorList>
            <person name="Gtari M."/>
            <person name="Ghodhbane F."/>
        </authorList>
    </citation>
    <scope>NUCLEOTIDE SEQUENCE [LARGE SCALE GENOMIC DNA]</scope>
    <source>
        <strain evidence="4 5">BMG 8361</strain>
    </source>
</reference>
<evidence type="ECO:0000313" key="4">
    <source>
        <dbReference type="EMBL" id="WRL63628.1"/>
    </source>
</evidence>
<dbReference type="SUPFAM" id="SSF51905">
    <property type="entry name" value="FAD/NAD(P)-binding domain"/>
    <property type="match status" value="1"/>
</dbReference>
<gene>
    <name evidence="4" type="ORF">U6N30_28820</name>
</gene>
<evidence type="ECO:0000256" key="1">
    <source>
        <dbReference type="ARBA" id="ARBA00022630"/>
    </source>
</evidence>
<sequence length="98" mass="10702">MTDGRTDPVLSAVLVDESQDALRWLHRHGLRFRLMDERQSYPDAHGRLVFFGGLAVGSAGGGKGLMEQHAEAARQGGVRARYQVRARSLVLSDGRVTG</sequence>